<dbReference type="Gene3D" id="3.40.50.150">
    <property type="entry name" value="Vaccinia Virus protein VP39"/>
    <property type="match status" value="1"/>
</dbReference>
<dbReference type="Gene3D" id="3.10.290.10">
    <property type="entry name" value="RNA-binding S4 domain"/>
    <property type="match status" value="1"/>
</dbReference>
<dbReference type="InterPro" id="IPR002877">
    <property type="entry name" value="RNA_MeTrfase_FtsJ_dom"/>
</dbReference>
<dbReference type="PANTHER" id="PTHR32319">
    <property type="entry name" value="BACTERIAL HEMOLYSIN-LIKE PROTEIN"/>
    <property type="match status" value="1"/>
</dbReference>
<dbReference type="SUPFAM" id="SSF53335">
    <property type="entry name" value="S-adenosyl-L-methionine-dependent methyltransferases"/>
    <property type="match status" value="1"/>
</dbReference>
<keyword evidence="7" id="KW-1185">Reference proteome</keyword>
<reference evidence="6" key="1">
    <citation type="submission" date="2020-10" db="EMBL/GenBank/DDBJ databases">
        <title>Taxonomic study of unclassified bacteria belonging to the class Ktedonobacteria.</title>
        <authorList>
            <person name="Yabe S."/>
            <person name="Wang C.M."/>
            <person name="Zheng Y."/>
            <person name="Sakai Y."/>
            <person name="Cavaletti L."/>
            <person name="Monciardini P."/>
            <person name="Donadio S."/>
        </authorList>
    </citation>
    <scope>NUCLEOTIDE SEQUENCE</scope>
    <source>
        <strain evidence="6">SOSP1-1</strain>
    </source>
</reference>
<dbReference type="InterPro" id="IPR047048">
    <property type="entry name" value="TlyA"/>
</dbReference>
<evidence type="ECO:0000256" key="4">
    <source>
        <dbReference type="SAM" id="MobiDB-lite"/>
    </source>
</evidence>
<dbReference type="InterPro" id="IPR002942">
    <property type="entry name" value="S4_RNA-bd"/>
</dbReference>
<feature type="domain" description="RNA-binding S4" evidence="5">
    <location>
        <begin position="26"/>
        <end position="90"/>
    </location>
</feature>
<name>A0A8J3MW63_9CHLR</name>
<keyword evidence="1 3" id="KW-0694">RNA-binding</keyword>
<feature type="region of interest" description="Disordered" evidence="4">
    <location>
        <begin position="1"/>
        <end position="20"/>
    </location>
</feature>
<dbReference type="SMART" id="SM00363">
    <property type="entry name" value="S4"/>
    <property type="match status" value="1"/>
</dbReference>
<dbReference type="InterPro" id="IPR036986">
    <property type="entry name" value="S4_RNA-bd_sf"/>
</dbReference>
<dbReference type="GO" id="GO:0032259">
    <property type="term" value="P:methylation"/>
    <property type="evidence" value="ECO:0007669"/>
    <property type="project" value="InterPro"/>
</dbReference>
<organism evidence="6 7">
    <name type="scientific">Ktedonospora formicarum</name>
    <dbReference type="NCBI Taxonomy" id="2778364"/>
    <lineage>
        <taxon>Bacteria</taxon>
        <taxon>Bacillati</taxon>
        <taxon>Chloroflexota</taxon>
        <taxon>Ktedonobacteria</taxon>
        <taxon>Ktedonobacterales</taxon>
        <taxon>Ktedonobacteraceae</taxon>
        <taxon>Ktedonospora</taxon>
    </lineage>
</organism>
<comment type="similarity">
    <text evidence="2">Belongs to the TlyA family.</text>
</comment>
<sequence length="293" mass="31900">MSSFSDVQANDRKAKQERGVSAKRQLPLATLLVEQGFFGHIEEARRWTMAGKVVVNNQRLDKPGMLVPRDAHVHVRGRSRYASRAGYKLEAALDAFGVDAVGQVALDCGASTGGFTDCLLQRGATLVYAVDVGYGQLLGRLRIDSRVRNFERTNLSDLTVDRLLPPPTLITLDLSYLSLTKALPVATALLAPKGQILVLVKPLFEVESADARRTGHIDDVTLLLEALQQVVEAGRTCGLSLQGIVKLALTPRHGVHEFFASFARCPGVVDWQFEAQTLLEIIQGTGVGVTQEE</sequence>
<dbReference type="Pfam" id="PF01728">
    <property type="entry name" value="FtsJ"/>
    <property type="match status" value="1"/>
</dbReference>
<evidence type="ECO:0000256" key="3">
    <source>
        <dbReference type="PROSITE-ProRule" id="PRU00182"/>
    </source>
</evidence>
<dbReference type="Pfam" id="PF01479">
    <property type="entry name" value="S4"/>
    <property type="match status" value="1"/>
</dbReference>
<dbReference type="EMBL" id="BNJF01000004">
    <property type="protein sequence ID" value="GHO48358.1"/>
    <property type="molecule type" value="Genomic_DNA"/>
</dbReference>
<dbReference type="PROSITE" id="PS50889">
    <property type="entry name" value="S4"/>
    <property type="match status" value="1"/>
</dbReference>
<evidence type="ECO:0000256" key="1">
    <source>
        <dbReference type="ARBA" id="ARBA00022884"/>
    </source>
</evidence>
<dbReference type="GO" id="GO:0008168">
    <property type="term" value="F:methyltransferase activity"/>
    <property type="evidence" value="ECO:0007669"/>
    <property type="project" value="InterPro"/>
</dbReference>
<dbReference type="GO" id="GO:0003723">
    <property type="term" value="F:RNA binding"/>
    <property type="evidence" value="ECO:0007669"/>
    <property type="project" value="UniProtKB-KW"/>
</dbReference>
<dbReference type="AlphaFoldDB" id="A0A8J3MW63"/>
<dbReference type="Proteomes" id="UP000612362">
    <property type="component" value="Unassembled WGS sequence"/>
</dbReference>
<dbReference type="SUPFAM" id="SSF55174">
    <property type="entry name" value="Alpha-L RNA-binding motif"/>
    <property type="match status" value="1"/>
</dbReference>
<dbReference type="NCBIfam" id="TIGR00478">
    <property type="entry name" value="tly"/>
    <property type="match status" value="1"/>
</dbReference>
<evidence type="ECO:0000256" key="2">
    <source>
        <dbReference type="ARBA" id="ARBA00029460"/>
    </source>
</evidence>
<accession>A0A8J3MW63</accession>
<proteinExistence type="inferred from homology"/>
<dbReference type="InterPro" id="IPR004538">
    <property type="entry name" value="Hemolysin_A/TlyA"/>
</dbReference>
<evidence type="ECO:0000313" key="6">
    <source>
        <dbReference type="EMBL" id="GHO48358.1"/>
    </source>
</evidence>
<gene>
    <name evidence="6" type="ORF">KSX_65210</name>
</gene>
<feature type="compositionally biased region" description="Basic and acidic residues" evidence="4">
    <location>
        <begin position="9"/>
        <end position="20"/>
    </location>
</feature>
<evidence type="ECO:0000259" key="5">
    <source>
        <dbReference type="SMART" id="SM00363"/>
    </source>
</evidence>
<dbReference type="PANTHER" id="PTHR32319:SF0">
    <property type="entry name" value="BACTERIAL HEMOLYSIN-LIKE PROTEIN"/>
    <property type="match status" value="1"/>
</dbReference>
<evidence type="ECO:0000313" key="7">
    <source>
        <dbReference type="Proteomes" id="UP000612362"/>
    </source>
</evidence>
<dbReference type="RefSeq" id="WP_220197579.1">
    <property type="nucleotide sequence ID" value="NZ_BNJF01000004.1"/>
</dbReference>
<protein>
    <submittedName>
        <fullName evidence="6">TlyA family rRNA (Cytidine-2'-O)-methyltransferase</fullName>
    </submittedName>
</protein>
<dbReference type="CDD" id="cd00165">
    <property type="entry name" value="S4"/>
    <property type="match status" value="1"/>
</dbReference>
<comment type="caution">
    <text evidence="6">The sequence shown here is derived from an EMBL/GenBank/DDBJ whole genome shotgun (WGS) entry which is preliminary data.</text>
</comment>
<dbReference type="InterPro" id="IPR029063">
    <property type="entry name" value="SAM-dependent_MTases_sf"/>
</dbReference>